<accession>A0A927GKG1</accession>
<gene>
    <name evidence="1" type="ORF">IC235_14665</name>
</gene>
<dbReference type="Proteomes" id="UP000612233">
    <property type="component" value="Unassembled WGS sequence"/>
</dbReference>
<protein>
    <submittedName>
        <fullName evidence="1">Uncharacterized protein</fullName>
    </submittedName>
</protein>
<comment type="caution">
    <text evidence="1">The sequence shown here is derived from an EMBL/GenBank/DDBJ whole genome shotgun (WGS) entry which is preliminary data.</text>
</comment>
<name>A0A927GKG1_9BACT</name>
<organism evidence="1 2">
    <name type="scientific">Hymenobacter montanus</name>
    <dbReference type="NCBI Taxonomy" id="2771359"/>
    <lineage>
        <taxon>Bacteria</taxon>
        <taxon>Pseudomonadati</taxon>
        <taxon>Bacteroidota</taxon>
        <taxon>Cytophagia</taxon>
        <taxon>Cytophagales</taxon>
        <taxon>Hymenobacteraceae</taxon>
        <taxon>Hymenobacter</taxon>
    </lineage>
</organism>
<sequence>MFQEIELANLFNWAVLPTDLAATPLQDPEAARALKWLHALPSAEQNDALARIGARLPDLDAAKSAALLVLTGRLVEDGASPDAVVPGGLAHLDRLRHLHEPIAADTWCFSVIGLMAMLCRSASARALLKQQAELLTWLEEYEDLSDHFGYLLHMARAADEDVLWVLFPTNETGLEVSVAQVHNTFQLLTLLQPLVLEQAAGLKLTSHPVPIDPGLLRYARGDASTSPVEEDHARFEWLTTAAYLGGPLDSWQLAWGEAAVFSLPRVRGKVTLIATEKEARMARSWDVNFLALMHDANRPDVRFRRLLPAAEVRALLAEIHPPVSSERS</sequence>
<dbReference type="EMBL" id="JACXAD010000016">
    <property type="protein sequence ID" value="MBD2769134.1"/>
    <property type="molecule type" value="Genomic_DNA"/>
</dbReference>
<dbReference type="AlphaFoldDB" id="A0A927GKG1"/>
<keyword evidence="2" id="KW-1185">Reference proteome</keyword>
<evidence type="ECO:0000313" key="1">
    <source>
        <dbReference type="EMBL" id="MBD2769134.1"/>
    </source>
</evidence>
<proteinExistence type="predicted"/>
<dbReference type="RefSeq" id="WP_191005944.1">
    <property type="nucleotide sequence ID" value="NZ_JACXAD010000016.1"/>
</dbReference>
<evidence type="ECO:0000313" key="2">
    <source>
        <dbReference type="Proteomes" id="UP000612233"/>
    </source>
</evidence>
<reference evidence="1" key="1">
    <citation type="submission" date="2020-09" db="EMBL/GenBank/DDBJ databases">
        <authorList>
            <person name="Kim M.K."/>
        </authorList>
    </citation>
    <scope>NUCLEOTIDE SEQUENCE</scope>
    <source>
        <strain evidence="1">BT664</strain>
    </source>
</reference>